<protein>
    <recommendedName>
        <fullName evidence="2">Glycosyl transferase</fullName>
    </recommendedName>
</protein>
<evidence type="ECO:0008006" key="2">
    <source>
        <dbReference type="Google" id="ProtNLM"/>
    </source>
</evidence>
<organism evidence="1">
    <name type="scientific">Polynucleobacter sp. UK-FUSCHL-C3</name>
    <dbReference type="NCBI Taxonomy" id="2955208"/>
    <lineage>
        <taxon>Bacteria</taxon>
        <taxon>Pseudomonadati</taxon>
        <taxon>Pseudomonadota</taxon>
        <taxon>Betaproteobacteria</taxon>
        <taxon>Burkholderiales</taxon>
        <taxon>Burkholderiaceae</taxon>
        <taxon>Polynucleobacter</taxon>
    </lineage>
</organism>
<sequence>MTQFFGYWGGSLPPVTNLHFRSFIHFHPNSKYDLWLDADVGQSIPSDLNWLKTHPQINIRVFSLKQLVSRYVTPLTQTAEGGLFDALRFIHRKKILRHINLKNYYSPLFKLNYKHSSPLFTYQRDLVYRGDLARCIIPVAHYDGPSLYADLDVCFLSDLNSICMDQGFVYRWEDYDFANSAILYLPSKKVAEQVLDVGNQVECFRPWYLFTDVICNQLNLKIYPTNLFDAMWNPKSLLAGDALKFFKKTDQSVAMVEELFEKKYIVNHWHNNWRTIPETGSPYELLLHHFSEK</sequence>
<name>A0AAU8A2R1_9BURK</name>
<dbReference type="RefSeq" id="WP_353439122.1">
    <property type="nucleotide sequence ID" value="NZ_CP099959.1"/>
</dbReference>
<reference evidence="1" key="1">
    <citation type="submission" date="2022-06" db="EMBL/GenBank/DDBJ databases">
        <title>New Polynucleobacter species.</title>
        <authorList>
            <person name="Hahn M.W."/>
        </authorList>
    </citation>
    <scope>NUCLEOTIDE SEQUENCE</scope>
    <source>
        <strain evidence="1">UK-FUSCHL-C3</strain>
    </source>
</reference>
<proteinExistence type="predicted"/>
<accession>A0AAU8A2R1</accession>
<evidence type="ECO:0000313" key="1">
    <source>
        <dbReference type="EMBL" id="XCC57983.1"/>
    </source>
</evidence>
<dbReference type="EMBL" id="CP099959">
    <property type="protein sequence ID" value="XCC57983.1"/>
    <property type="molecule type" value="Genomic_DNA"/>
</dbReference>
<dbReference type="AlphaFoldDB" id="A0AAU8A2R1"/>
<gene>
    <name evidence="1" type="ORF">NKE59_01450</name>
</gene>